<dbReference type="SMART" id="SM00408">
    <property type="entry name" value="IGc2"/>
    <property type="match status" value="5"/>
</dbReference>
<name>A0A3B4C3Y2_PYGNA</name>
<reference evidence="7" key="3">
    <citation type="submission" date="2025-09" db="UniProtKB">
        <authorList>
            <consortium name="Ensembl"/>
        </authorList>
    </citation>
    <scope>IDENTIFICATION</scope>
</reference>
<evidence type="ECO:0000256" key="3">
    <source>
        <dbReference type="SAM" id="MobiDB-lite"/>
    </source>
</evidence>
<dbReference type="PROSITE" id="PS50835">
    <property type="entry name" value="IG_LIKE"/>
    <property type="match status" value="5"/>
</dbReference>
<feature type="signal peptide" evidence="5">
    <location>
        <begin position="1"/>
        <end position="18"/>
    </location>
</feature>
<feature type="compositionally biased region" description="Polar residues" evidence="3">
    <location>
        <begin position="714"/>
        <end position="726"/>
    </location>
</feature>
<feature type="chain" id="PRO_5043646726" description="Ig-like domain-containing protein" evidence="5">
    <location>
        <begin position="19"/>
        <end position="786"/>
    </location>
</feature>
<dbReference type="InterPro" id="IPR050488">
    <property type="entry name" value="Ig_Fc_receptor"/>
</dbReference>
<evidence type="ECO:0000313" key="8">
    <source>
        <dbReference type="Proteomes" id="UP001501920"/>
    </source>
</evidence>
<protein>
    <recommendedName>
        <fullName evidence="6">Ig-like domain-containing protein</fullName>
    </recommendedName>
</protein>
<feature type="region of interest" description="Disordered" evidence="3">
    <location>
        <begin position="714"/>
        <end position="733"/>
    </location>
</feature>
<evidence type="ECO:0000256" key="5">
    <source>
        <dbReference type="SAM" id="SignalP"/>
    </source>
</evidence>
<dbReference type="Pfam" id="PF13895">
    <property type="entry name" value="Ig_2"/>
    <property type="match status" value="3"/>
</dbReference>
<feature type="domain" description="Ig-like" evidence="6">
    <location>
        <begin position="302"/>
        <end position="387"/>
    </location>
</feature>
<organism evidence="7 8">
    <name type="scientific">Pygocentrus nattereri</name>
    <name type="common">Red-bellied piranha</name>
    <dbReference type="NCBI Taxonomy" id="42514"/>
    <lineage>
        <taxon>Eukaryota</taxon>
        <taxon>Metazoa</taxon>
        <taxon>Chordata</taxon>
        <taxon>Craniata</taxon>
        <taxon>Vertebrata</taxon>
        <taxon>Euteleostomi</taxon>
        <taxon>Actinopterygii</taxon>
        <taxon>Neopterygii</taxon>
        <taxon>Teleostei</taxon>
        <taxon>Ostariophysi</taxon>
        <taxon>Characiformes</taxon>
        <taxon>Characoidei</taxon>
        <taxon>Pygocentrus</taxon>
    </lineage>
</organism>
<dbReference type="FunFam" id="2.60.40.10:FF:001607">
    <property type="entry name" value="Leukocyte immune-type receptor TS32.15 L2.5a"/>
    <property type="match status" value="3"/>
</dbReference>
<dbReference type="PANTHER" id="PTHR11481">
    <property type="entry name" value="IMMUNOGLOBULIN FC RECEPTOR"/>
    <property type="match status" value="1"/>
</dbReference>
<keyword evidence="4" id="KW-0472">Membrane</keyword>
<feature type="domain" description="Ig-like" evidence="6">
    <location>
        <begin position="116"/>
        <end position="203"/>
    </location>
</feature>
<dbReference type="Pfam" id="PF13927">
    <property type="entry name" value="Ig_3"/>
    <property type="match status" value="2"/>
</dbReference>
<keyword evidence="2" id="KW-1015">Disulfide bond</keyword>
<keyword evidence="8" id="KW-1185">Reference proteome</keyword>
<evidence type="ECO:0000256" key="2">
    <source>
        <dbReference type="ARBA" id="ARBA00023157"/>
    </source>
</evidence>
<reference evidence="7" key="2">
    <citation type="submission" date="2025-08" db="UniProtKB">
        <authorList>
            <consortium name="Ensembl"/>
        </authorList>
    </citation>
    <scope>IDENTIFICATION</scope>
</reference>
<evidence type="ECO:0000256" key="1">
    <source>
        <dbReference type="ARBA" id="ARBA00022729"/>
    </source>
</evidence>
<feature type="domain" description="Ig-like" evidence="6">
    <location>
        <begin position="395"/>
        <end position="479"/>
    </location>
</feature>
<dbReference type="GO" id="GO:0006955">
    <property type="term" value="P:immune response"/>
    <property type="evidence" value="ECO:0007669"/>
    <property type="project" value="TreeGrafter"/>
</dbReference>
<feature type="domain" description="Ig-like" evidence="6">
    <location>
        <begin position="212"/>
        <end position="279"/>
    </location>
</feature>
<keyword evidence="4" id="KW-0812">Transmembrane</keyword>
<dbReference type="Ensembl" id="ENSPNAT00000005541.2">
    <property type="protein sequence ID" value="ENSPNAP00000005299.2"/>
    <property type="gene ID" value="ENSPNAG00000001759.2"/>
</dbReference>
<keyword evidence="4" id="KW-1133">Transmembrane helix</keyword>
<dbReference type="GO" id="GO:0007166">
    <property type="term" value="P:cell surface receptor signaling pathway"/>
    <property type="evidence" value="ECO:0007669"/>
    <property type="project" value="TreeGrafter"/>
</dbReference>
<dbReference type="PANTHER" id="PTHR11481:SF64">
    <property type="entry name" value="FC RECEPTOR-LIKE PROTEIN 4"/>
    <property type="match status" value="1"/>
</dbReference>
<dbReference type="Proteomes" id="UP001501920">
    <property type="component" value="Chromosome 2"/>
</dbReference>
<evidence type="ECO:0000259" key="6">
    <source>
        <dbReference type="PROSITE" id="PS50835"/>
    </source>
</evidence>
<accession>A0A3B4C3Y2</accession>
<reference evidence="7 8" key="1">
    <citation type="submission" date="2020-10" db="EMBL/GenBank/DDBJ databases">
        <title>Pygocentrus nattereri (red-bellied piranha) genome, fPygNat1, primary haplotype.</title>
        <authorList>
            <person name="Myers G."/>
            <person name="Meyer A."/>
            <person name="Karagic N."/>
            <person name="Pippel M."/>
            <person name="Winkler S."/>
            <person name="Tracey A."/>
            <person name="Wood J."/>
            <person name="Formenti G."/>
            <person name="Howe K."/>
            <person name="Fedrigo O."/>
            <person name="Jarvis E.D."/>
        </authorList>
    </citation>
    <scope>NUCLEOTIDE SEQUENCE [LARGE SCALE GENOMIC DNA]</scope>
</reference>
<dbReference type="CDD" id="cd00096">
    <property type="entry name" value="Ig"/>
    <property type="match status" value="2"/>
</dbReference>
<dbReference type="GeneTree" id="ENSGT00940000162700"/>
<dbReference type="InterPro" id="IPR007110">
    <property type="entry name" value="Ig-like_dom"/>
</dbReference>
<keyword evidence="1 5" id="KW-0732">Signal</keyword>
<feature type="domain" description="Ig-like" evidence="6">
    <location>
        <begin position="27"/>
        <end position="111"/>
    </location>
</feature>
<dbReference type="InterPro" id="IPR003598">
    <property type="entry name" value="Ig_sub2"/>
</dbReference>
<dbReference type="AlphaFoldDB" id="A0A3B4C3Y2"/>
<dbReference type="InterPro" id="IPR036179">
    <property type="entry name" value="Ig-like_dom_sf"/>
</dbReference>
<dbReference type="SMART" id="SM00409">
    <property type="entry name" value="IG"/>
    <property type="match status" value="7"/>
</dbReference>
<proteinExistence type="predicted"/>
<feature type="transmembrane region" description="Helical" evidence="4">
    <location>
        <begin position="674"/>
        <end position="697"/>
    </location>
</feature>
<dbReference type="Gene3D" id="2.60.40.10">
    <property type="entry name" value="Immunoglobulins"/>
    <property type="match status" value="7"/>
</dbReference>
<evidence type="ECO:0000313" key="7">
    <source>
        <dbReference type="Ensembl" id="ENSPNAP00000005299.2"/>
    </source>
</evidence>
<dbReference type="InterPro" id="IPR013783">
    <property type="entry name" value="Ig-like_fold"/>
</dbReference>
<dbReference type="SUPFAM" id="SSF48726">
    <property type="entry name" value="Immunoglobulin"/>
    <property type="match status" value="7"/>
</dbReference>
<evidence type="ECO:0000256" key="4">
    <source>
        <dbReference type="SAM" id="Phobius"/>
    </source>
</evidence>
<sequence>MEFRSLSVILLLVSIVQAGHDEEEHKPVLTVEPDWPQIFSGQNVTLTCSIPGERVAYWTYNWYRDSVKFHSSDENYYIIRDIKTHHGLKYCCYGSGKWNSYSPWSNQVTLSVTERPKASLILVPTGQMFNGEKVTLRCDIQGHTDTEWRYSWYKDGDSNHPVHSSDNKTEYSFSVVESNSGKYTCRGERRSDSQRSEISDAVTLTVSETPKPELTSSHKGAALIGNPVVLYCKLDQSAGWRFYWSKHTQSPENETKTETHSYTISSVSVSDGGQYWCRAGRGTPVYYTHYSDALWMNVTESPKAVISINPDNQVFRGETVTLRCDMQGGGDTEWRYSWHKDDYSHVSFSTTKENTISFVRESHSGKYTCRGERRSDSQTSEISDAVTLTVSDRAQAVLRSSPQSWLTEGDSVTLSCEVKGSSTGWTFSWYRDKDELLSDSSRGAGGSYTLSPVALNHTGVYACRAMRGETTYHTQYSDTQPLWITGVSRPVSLKVSPSRVQHFSADSLSLSCEGQSDSTGWRVRRYTHREKVSDCSSGSGSVTGSTCSISSLNTSHTGVYWCESESGESSNPVNITVTNNNVILESPVHPVTERDPLTLRCLCHHTKASDCIAEFYKDGLLLQTQTTGEMTIRTVSKSNEGLYHCKHPEKGESPQNWILVRVSTNPADKAAPNLVGVVVGVGFAVLFIILLILLWCYRANKGLKQNIDQMSQQNRQPGAEVTQNGHTLRHADVASGSTEVTYAEIELKTKKPTKKREMASVNADTVYSELKHNTDKGNVAGLGDSD</sequence>
<dbReference type="GO" id="GO:0004888">
    <property type="term" value="F:transmembrane signaling receptor activity"/>
    <property type="evidence" value="ECO:0007669"/>
    <property type="project" value="TreeGrafter"/>
</dbReference>
<dbReference type="InterPro" id="IPR003599">
    <property type="entry name" value="Ig_sub"/>
</dbReference>
<dbReference type="GO" id="GO:0009897">
    <property type="term" value="C:external side of plasma membrane"/>
    <property type="evidence" value="ECO:0007669"/>
    <property type="project" value="TreeGrafter"/>
</dbReference>